<name>A0A841H5V1_9BACT</name>
<dbReference type="NCBIfam" id="TIGR03831">
    <property type="entry name" value="YgiT_finger"/>
    <property type="match status" value="1"/>
</dbReference>
<proteinExistence type="predicted"/>
<dbReference type="InterPro" id="IPR022453">
    <property type="entry name" value="Znf_MqsA-type"/>
</dbReference>
<dbReference type="Proteomes" id="UP000582837">
    <property type="component" value="Unassembled WGS sequence"/>
</dbReference>
<sequence>MHQIEDHLVETFVTYSVEVRGRIVIVENVPARVDPQTGERFFSPETVEQLRVLVWSDRQPDHTVETPVFRFAA</sequence>
<reference evidence="1 2" key="1">
    <citation type="submission" date="2020-08" db="EMBL/GenBank/DDBJ databases">
        <title>Genomic Encyclopedia of Type Strains, Phase IV (KMG-IV): sequencing the most valuable type-strain genomes for metagenomic binning, comparative biology and taxonomic classification.</title>
        <authorList>
            <person name="Goeker M."/>
        </authorList>
    </citation>
    <scope>NUCLEOTIDE SEQUENCE [LARGE SCALE GENOMIC DNA]</scope>
    <source>
        <strain evidence="1 2">DSM 29007</strain>
    </source>
</reference>
<gene>
    <name evidence="1" type="ORF">HNQ61_005025</name>
</gene>
<dbReference type="EMBL" id="JACHIA010000023">
    <property type="protein sequence ID" value="MBB6073358.1"/>
    <property type="molecule type" value="Genomic_DNA"/>
</dbReference>
<comment type="caution">
    <text evidence="1">The sequence shown here is derived from an EMBL/GenBank/DDBJ whole genome shotgun (WGS) entry which is preliminary data.</text>
</comment>
<protein>
    <submittedName>
        <fullName evidence="1">YgiT-type zinc finger domain-containing protein</fullName>
    </submittedName>
</protein>
<dbReference type="RefSeq" id="WP_221239725.1">
    <property type="nucleotide sequence ID" value="NZ_JACHOW010000024.1"/>
</dbReference>
<keyword evidence="2" id="KW-1185">Reference proteome</keyword>
<dbReference type="AlphaFoldDB" id="A0A841H5V1"/>
<organism evidence="1 2">
    <name type="scientific">Longimicrobium terrae</name>
    <dbReference type="NCBI Taxonomy" id="1639882"/>
    <lineage>
        <taxon>Bacteria</taxon>
        <taxon>Pseudomonadati</taxon>
        <taxon>Gemmatimonadota</taxon>
        <taxon>Longimicrobiia</taxon>
        <taxon>Longimicrobiales</taxon>
        <taxon>Longimicrobiaceae</taxon>
        <taxon>Longimicrobium</taxon>
    </lineage>
</organism>
<evidence type="ECO:0000313" key="2">
    <source>
        <dbReference type="Proteomes" id="UP000582837"/>
    </source>
</evidence>
<accession>A0A841H5V1</accession>
<evidence type="ECO:0000313" key="1">
    <source>
        <dbReference type="EMBL" id="MBB6073358.1"/>
    </source>
</evidence>